<dbReference type="OrthoDB" id="9793681at2"/>
<name>A0A1G6XRH2_9BACT</name>
<dbReference type="GO" id="GO:0043023">
    <property type="term" value="F:ribosomal large subunit binding"/>
    <property type="evidence" value="ECO:0007669"/>
    <property type="project" value="TreeGrafter"/>
</dbReference>
<keyword evidence="2" id="KW-0963">Cytoplasm</keyword>
<evidence type="ECO:0000256" key="2">
    <source>
        <dbReference type="HAMAP-Rule" id="MF_01477"/>
    </source>
</evidence>
<keyword evidence="2" id="KW-0810">Translation regulation</keyword>
<dbReference type="GO" id="GO:0005737">
    <property type="term" value="C:cytoplasm"/>
    <property type="evidence" value="ECO:0007669"/>
    <property type="project" value="UniProtKB-SubCell"/>
</dbReference>
<dbReference type="InterPro" id="IPR043519">
    <property type="entry name" value="NT_sf"/>
</dbReference>
<evidence type="ECO:0000313" key="3">
    <source>
        <dbReference type="EMBL" id="SDD80353.1"/>
    </source>
</evidence>
<dbReference type="AlphaFoldDB" id="A0A1G6XRH2"/>
<keyword evidence="2" id="KW-0678">Repressor</keyword>
<evidence type="ECO:0000313" key="4">
    <source>
        <dbReference type="Proteomes" id="UP000243205"/>
    </source>
</evidence>
<sequence>MNALQQAHWCAHYALEKKAQDVCILHLTPLSSLTDYLILATGTSDRHVQAIAESIRLDLKQHHQISPLAIEGMEEGRWVLLDYGDLMVHVFQQTVRSFYDLEGLWAEAKRIEPAPPQA</sequence>
<organism evidence="3 4">
    <name type="scientific">Desulfuromonas thiophila</name>
    <dbReference type="NCBI Taxonomy" id="57664"/>
    <lineage>
        <taxon>Bacteria</taxon>
        <taxon>Pseudomonadati</taxon>
        <taxon>Thermodesulfobacteriota</taxon>
        <taxon>Desulfuromonadia</taxon>
        <taxon>Desulfuromonadales</taxon>
        <taxon>Desulfuromonadaceae</taxon>
        <taxon>Desulfuromonas</taxon>
    </lineage>
</organism>
<dbReference type="NCBIfam" id="TIGR00090">
    <property type="entry name" value="rsfS_iojap_ybeB"/>
    <property type="match status" value="1"/>
</dbReference>
<dbReference type="GO" id="GO:0090071">
    <property type="term" value="P:negative regulation of ribosome biogenesis"/>
    <property type="evidence" value="ECO:0007669"/>
    <property type="project" value="UniProtKB-UniRule"/>
</dbReference>
<dbReference type="PANTHER" id="PTHR21043:SF0">
    <property type="entry name" value="MITOCHONDRIAL ASSEMBLY OF RIBOSOMAL LARGE SUBUNIT PROTEIN 1"/>
    <property type="match status" value="1"/>
</dbReference>
<dbReference type="Gene3D" id="3.30.460.10">
    <property type="entry name" value="Beta Polymerase, domain 2"/>
    <property type="match status" value="1"/>
</dbReference>
<comment type="subunit">
    <text evidence="2">Interacts with ribosomal protein uL14 (rplN).</text>
</comment>
<accession>A0A1G6XRH2</accession>
<gene>
    <name evidence="2" type="primary">rsfS</name>
    <name evidence="3" type="ORF">SAMN05661003_101351</name>
</gene>
<dbReference type="InterPro" id="IPR004394">
    <property type="entry name" value="Iojap/RsfS/C7orf30"/>
</dbReference>
<dbReference type="Pfam" id="PF02410">
    <property type="entry name" value="RsfS"/>
    <property type="match status" value="1"/>
</dbReference>
<dbReference type="SUPFAM" id="SSF81301">
    <property type="entry name" value="Nucleotidyltransferase"/>
    <property type="match status" value="1"/>
</dbReference>
<dbReference type="HAMAP" id="MF_01477">
    <property type="entry name" value="Iojap_RsfS"/>
    <property type="match status" value="1"/>
</dbReference>
<keyword evidence="4" id="KW-1185">Reference proteome</keyword>
<protein>
    <recommendedName>
        <fullName evidence="2">Ribosomal silencing factor RsfS</fullName>
    </recommendedName>
</protein>
<dbReference type="EMBL" id="FNAQ01000001">
    <property type="protein sequence ID" value="SDD80353.1"/>
    <property type="molecule type" value="Genomic_DNA"/>
</dbReference>
<comment type="subcellular location">
    <subcellularLocation>
        <location evidence="2">Cytoplasm</location>
    </subcellularLocation>
</comment>
<dbReference type="PANTHER" id="PTHR21043">
    <property type="entry name" value="IOJAP SUPERFAMILY ORTHOLOG"/>
    <property type="match status" value="1"/>
</dbReference>
<comment type="similarity">
    <text evidence="1 2">Belongs to the Iojap/RsfS family.</text>
</comment>
<dbReference type="GO" id="GO:0017148">
    <property type="term" value="P:negative regulation of translation"/>
    <property type="evidence" value="ECO:0007669"/>
    <property type="project" value="UniProtKB-UniRule"/>
</dbReference>
<dbReference type="GO" id="GO:0042256">
    <property type="term" value="P:cytosolic ribosome assembly"/>
    <property type="evidence" value="ECO:0007669"/>
    <property type="project" value="UniProtKB-UniRule"/>
</dbReference>
<dbReference type="RefSeq" id="WP_092075615.1">
    <property type="nucleotide sequence ID" value="NZ_CALFZY010000006.1"/>
</dbReference>
<reference evidence="4" key="1">
    <citation type="submission" date="2016-10" db="EMBL/GenBank/DDBJ databases">
        <authorList>
            <person name="Varghese N."/>
            <person name="Submissions S."/>
        </authorList>
    </citation>
    <scope>NUCLEOTIDE SEQUENCE [LARGE SCALE GENOMIC DNA]</scope>
    <source>
        <strain evidence="4">DSM 8987</strain>
    </source>
</reference>
<proteinExistence type="inferred from homology"/>
<dbReference type="STRING" id="57664.SAMN05661003_101351"/>
<comment type="function">
    <text evidence="2">Functions as a ribosomal silencing factor. Interacts with ribosomal protein uL14 (rplN), blocking formation of intersubunit bridge B8. Prevents association of the 30S and 50S ribosomal subunits and the formation of functional ribosomes, thus repressing translation.</text>
</comment>
<dbReference type="Proteomes" id="UP000243205">
    <property type="component" value="Unassembled WGS sequence"/>
</dbReference>
<evidence type="ECO:0000256" key="1">
    <source>
        <dbReference type="ARBA" id="ARBA00010574"/>
    </source>
</evidence>